<evidence type="ECO:0000313" key="2">
    <source>
        <dbReference type="EMBL" id="ADD42621.1"/>
    </source>
</evidence>
<reference evidence="2 3" key="1">
    <citation type="journal article" date="2009" name="Stand. Genomic Sci.">
        <title>Complete genome sequence of Stackebrandtia nassauensis type strain (LLR-40K-21).</title>
        <authorList>
            <person name="Munk C."/>
            <person name="Lapidus A."/>
            <person name="Copeland A."/>
            <person name="Jando M."/>
            <person name="Mayilraj S."/>
            <person name="Glavina Del Rio T."/>
            <person name="Nolan M."/>
            <person name="Chen F."/>
            <person name="Lucas S."/>
            <person name="Tice H."/>
            <person name="Cheng J.F."/>
            <person name="Han C."/>
            <person name="Detter J.C."/>
            <person name="Bruce D."/>
            <person name="Goodwin L."/>
            <person name="Chain P."/>
            <person name="Pitluck S."/>
            <person name="Goker M."/>
            <person name="Ovchinikova G."/>
            <person name="Pati A."/>
            <person name="Ivanova N."/>
            <person name="Mavromatis K."/>
            <person name="Chen A."/>
            <person name="Palaniappan K."/>
            <person name="Land M."/>
            <person name="Hauser L."/>
            <person name="Chang Y.J."/>
            <person name="Jeffries C.D."/>
            <person name="Bristow J."/>
            <person name="Eisen J.A."/>
            <person name="Markowitz V."/>
            <person name="Hugenholtz P."/>
            <person name="Kyrpides N.C."/>
            <person name="Klenk H.P."/>
        </authorList>
    </citation>
    <scope>NUCLEOTIDE SEQUENCE [LARGE SCALE GENOMIC DNA]</scope>
    <source>
        <strain evidence="3">DSM 44728 / CIP 108903 / NRRL B-16338 / NBRC 102104 / LLR-40K-21</strain>
    </source>
</reference>
<protein>
    <submittedName>
        <fullName evidence="2">Uncharacterized protein</fullName>
    </submittedName>
</protein>
<proteinExistence type="predicted"/>
<evidence type="ECO:0000313" key="3">
    <source>
        <dbReference type="Proteomes" id="UP000000844"/>
    </source>
</evidence>
<dbReference type="RefSeq" id="WP_013018192.1">
    <property type="nucleotide sequence ID" value="NC_013947.1"/>
</dbReference>
<dbReference type="KEGG" id="sna:Snas_2946"/>
<dbReference type="EMBL" id="CP001778">
    <property type="protein sequence ID" value="ADD42621.1"/>
    <property type="molecule type" value="Genomic_DNA"/>
</dbReference>
<gene>
    <name evidence="2" type="ordered locus">Snas_2946</name>
</gene>
<organism evidence="2 3">
    <name type="scientific">Stackebrandtia nassauensis (strain DSM 44728 / CIP 108903 / NRRL B-16338 / NBRC 102104 / LLR-40K-21)</name>
    <dbReference type="NCBI Taxonomy" id="446470"/>
    <lineage>
        <taxon>Bacteria</taxon>
        <taxon>Bacillati</taxon>
        <taxon>Actinomycetota</taxon>
        <taxon>Actinomycetes</taxon>
        <taxon>Glycomycetales</taxon>
        <taxon>Glycomycetaceae</taxon>
        <taxon>Stackebrandtia</taxon>
    </lineage>
</organism>
<dbReference type="eggNOG" id="COG4544">
    <property type="taxonomic scope" value="Bacteria"/>
</dbReference>
<name>D3Q9D9_STANL</name>
<feature type="region of interest" description="Disordered" evidence="1">
    <location>
        <begin position="199"/>
        <end position="229"/>
    </location>
</feature>
<evidence type="ECO:0000256" key="1">
    <source>
        <dbReference type="SAM" id="MobiDB-lite"/>
    </source>
</evidence>
<dbReference type="HOGENOM" id="CLU_074514_2_2_11"/>
<keyword evidence="3" id="KW-1185">Reference proteome</keyword>
<dbReference type="AlphaFoldDB" id="D3Q9D9"/>
<dbReference type="STRING" id="446470.Snas_2946"/>
<dbReference type="Proteomes" id="UP000000844">
    <property type="component" value="Chromosome"/>
</dbReference>
<dbReference type="OrthoDB" id="3873597at2"/>
<sequence length="229" mass="23881">MANPLALPSPSDDPPNGDIRQQLAATLGRRASEIEPVLPVTPPLAEVLPERGLRRGATVSVTASTALLITLVATASANGAWCAVAGLPTLGLLACAEAGVALERLLLVPDITSDWSRATATLLEGCDITVVAPPSKVTEATSRKLAARARAHKSVLIGYGTDWPGADVVLSPTTSVWHGIGRGHGRLRHRELGVTATGRRTAGRPRHTTLHLGLPETPSVTPPRLRTVS</sequence>
<accession>D3Q9D9</accession>